<sequence>MLNNKSFTKHKIRVGEGQDLSKEEVGVEQEPEGRSERGWKEKRGVCANIVSKSRSTSSSLGVASSEAQREYVDTWVLLQEVDEPASRRCTTGSVRWEGKGEFEGCDERVYAWVPWVRCHGDAVLASRLDRDSHTLYAHVGVIHDSTETQTTL</sequence>
<evidence type="ECO:0000313" key="3">
    <source>
        <dbReference type="Proteomes" id="UP000826195"/>
    </source>
</evidence>
<name>A0AAV7HY94_COTGL</name>
<dbReference type="AlphaFoldDB" id="A0AAV7HY94"/>
<accession>A0AAV7HY94</accession>
<gene>
    <name evidence="2" type="ORF">KQX54_007869</name>
</gene>
<reference evidence="2 3" key="1">
    <citation type="journal article" date="2021" name="J. Hered.">
        <title>A chromosome-level genome assembly of the parasitoid wasp, Cotesia glomerata (Hymenoptera: Braconidae).</title>
        <authorList>
            <person name="Pinto B.J."/>
            <person name="Weis J.J."/>
            <person name="Gamble T."/>
            <person name="Ode P.J."/>
            <person name="Paul R."/>
            <person name="Zaspel J.M."/>
        </authorList>
    </citation>
    <scope>NUCLEOTIDE SEQUENCE [LARGE SCALE GENOMIC DNA]</scope>
    <source>
        <strain evidence="2">CgM1</strain>
    </source>
</reference>
<comment type="caution">
    <text evidence="2">The sequence shown here is derived from an EMBL/GenBank/DDBJ whole genome shotgun (WGS) entry which is preliminary data.</text>
</comment>
<evidence type="ECO:0000256" key="1">
    <source>
        <dbReference type="SAM" id="MobiDB-lite"/>
    </source>
</evidence>
<feature type="region of interest" description="Disordered" evidence="1">
    <location>
        <begin position="1"/>
        <end position="38"/>
    </location>
</feature>
<evidence type="ECO:0000313" key="2">
    <source>
        <dbReference type="EMBL" id="KAH0539758.1"/>
    </source>
</evidence>
<feature type="compositionally biased region" description="Basic and acidic residues" evidence="1">
    <location>
        <begin position="13"/>
        <end position="38"/>
    </location>
</feature>
<proteinExistence type="predicted"/>
<dbReference type="EMBL" id="JAHXZJ010002609">
    <property type="protein sequence ID" value="KAH0539758.1"/>
    <property type="molecule type" value="Genomic_DNA"/>
</dbReference>
<keyword evidence="3" id="KW-1185">Reference proteome</keyword>
<organism evidence="2 3">
    <name type="scientific">Cotesia glomerata</name>
    <name type="common">Lepidopteran parasitic wasp</name>
    <name type="synonym">Apanteles glomeratus</name>
    <dbReference type="NCBI Taxonomy" id="32391"/>
    <lineage>
        <taxon>Eukaryota</taxon>
        <taxon>Metazoa</taxon>
        <taxon>Ecdysozoa</taxon>
        <taxon>Arthropoda</taxon>
        <taxon>Hexapoda</taxon>
        <taxon>Insecta</taxon>
        <taxon>Pterygota</taxon>
        <taxon>Neoptera</taxon>
        <taxon>Endopterygota</taxon>
        <taxon>Hymenoptera</taxon>
        <taxon>Apocrita</taxon>
        <taxon>Ichneumonoidea</taxon>
        <taxon>Braconidae</taxon>
        <taxon>Microgastrinae</taxon>
        <taxon>Cotesia</taxon>
    </lineage>
</organism>
<dbReference type="Proteomes" id="UP000826195">
    <property type="component" value="Unassembled WGS sequence"/>
</dbReference>
<protein>
    <submittedName>
        <fullName evidence="2">Uncharacterized protein</fullName>
    </submittedName>
</protein>